<evidence type="ECO:0000313" key="1">
    <source>
        <dbReference type="EMBL" id="ANY76508.1"/>
    </source>
</evidence>
<dbReference type="SUPFAM" id="SSF48371">
    <property type="entry name" value="ARM repeat"/>
    <property type="match status" value="1"/>
</dbReference>
<sequence length="1124" mass="127603">MTYNHDLLNKEQLLKELDLLGYSDRMKRMALLGRQYKGDADFSALLISLLESGTAYEAHLALTGAGVVNDARAVLFALKHPKAGVRGRAARLLPEVVTAPDFSVESEIVQMSYHCRRQLLRSIVNTRRQDWAERLLPLVLDRWGAQEASLLLAACSEEMVRSRLPELGYALRHWRLVTKRYPDLAAAYFKNALQNATHREKVSVWWTLSSAIEVLGVSRPAVVLECALKLGPTDMIHPVLKLQLGILIQASPADVFELLTREDAREQLLNQGIPAGVLKKRRWFTTAQWTTLTTLLADRPEHVAKVLDTLAPSCREAMFDAAYKEDERKTRMFPMPLLDVLPHRLRDKEAARMLGLRDVRDHRDSMLETTARRFIANAREKLVQAVQVSNSDERAAAYAHLVRSTALSRSGMDETLRFLTRIKNDQDPVRWQVMVELSNCPAPMFKEEHVNDLTVLVDSVVEARDTSYGTRSATEKLAFALLRAHALEPKSELFKFALRTFGRLTMRDGQLALFLMDWESIPSSALEALFDEIYAFGVEANKRENVSVVLRMANFFGKAVDRLPKLQLLLEELMDSKTVSPQAVHYWLAPYRTRDERVRELLDRDPSFISFHDVFKHLHLKRQEWLDPFISGQIIQGKHLSGKTIYVVPAHNGFHRWLPRQQKALASLLERVALDAKRSFHERAAAMRSLAVMPDYRSDQFEVLLQDQEVHVVEAALHAYSLGEEPEKALPVLLGNLDGDRARVAMYSIPRCMRRVSPMMLTSTLSDLLNREKLKITVRKEVIRLLGAHKSSESMALLIREYEKPNVHKDVMIAIGHAARQWLDNERSWSMMRAMAASPQRDIARSLLNQYPGGLPVEARPRYLQLIAEIAGHPDAVVAREAFQAMSYWVNGSEEKVAASTGRAILDMEDNARWKTAMDTLVVACRDGKVNDRVISVCTQLAGMETRAEWNAAPERDLPQRQRLAALIDKLTSLPLNARRVLIPLYTGLIDALKKFRETLKPAVIKLYLAMVEWSEADQAALHLDPVIQVVDTHPYLLDHVYRQIAQAANASKAYWSPEAMLDLVDHLKDRQSFAAQYFGLSLLQVAGAALLWNQACTGRLRAYRKHEHEAIRLAALDIWTVRE</sequence>
<dbReference type="InterPro" id="IPR016024">
    <property type="entry name" value="ARM-type_fold"/>
</dbReference>
<dbReference type="KEGG" id="pib:BBD41_09840"/>
<dbReference type="EMBL" id="CP016809">
    <property type="protein sequence ID" value="ANY76508.1"/>
    <property type="molecule type" value="Genomic_DNA"/>
</dbReference>
<name>A0A1B2E950_9BACL</name>
<proteinExistence type="predicted"/>
<evidence type="ECO:0008006" key="2">
    <source>
        <dbReference type="Google" id="ProtNLM"/>
    </source>
</evidence>
<dbReference type="AlphaFoldDB" id="A0A1B2E950"/>
<gene>
    <name evidence="1" type="ORF">BBD41_09840</name>
</gene>
<reference evidence="1" key="1">
    <citation type="submission" date="2016-08" db="EMBL/GenBank/DDBJ databases">
        <title>Complete Genome Seqeunce of Paenibacillus sp. nov. IHBB 9852 from high altitute lake of Indian trans-Himalayas.</title>
        <authorList>
            <person name="Kiran S."/>
            <person name="Swarnkar M.K."/>
            <person name="Rana A."/>
            <person name="Tewari R."/>
            <person name="Gulati A."/>
        </authorList>
    </citation>
    <scope>NUCLEOTIDE SEQUENCE [LARGE SCALE GENOMIC DNA]</scope>
    <source>
        <strain evidence="1">IHBB 9852</strain>
    </source>
</reference>
<organism evidence="1">
    <name type="scientific">Paenibacillus ihbetae</name>
    <dbReference type="NCBI Taxonomy" id="1870820"/>
    <lineage>
        <taxon>Bacteria</taxon>
        <taxon>Bacillati</taxon>
        <taxon>Bacillota</taxon>
        <taxon>Bacilli</taxon>
        <taxon>Bacillales</taxon>
        <taxon>Paenibacillaceae</taxon>
        <taxon>Paenibacillus</taxon>
    </lineage>
</organism>
<accession>A0A1B2E950</accession>
<protein>
    <recommendedName>
        <fullName evidence="2">HEAT repeat domain-containing protein</fullName>
    </recommendedName>
</protein>